<keyword evidence="3" id="KW-1185">Reference proteome</keyword>
<dbReference type="SMART" id="SM00471">
    <property type="entry name" value="HDc"/>
    <property type="match status" value="1"/>
</dbReference>
<dbReference type="Pfam" id="PF13487">
    <property type="entry name" value="HD_5"/>
    <property type="match status" value="1"/>
</dbReference>
<dbReference type="PANTHER" id="PTHR43155:SF2">
    <property type="entry name" value="CYCLIC DI-GMP PHOSPHODIESTERASE PA4108"/>
    <property type="match status" value="1"/>
</dbReference>
<proteinExistence type="predicted"/>
<dbReference type="EMBL" id="VOLT01000001">
    <property type="protein sequence ID" value="TWX72170.1"/>
    <property type="molecule type" value="Genomic_DNA"/>
</dbReference>
<evidence type="ECO:0000259" key="1">
    <source>
        <dbReference type="PROSITE" id="PS51832"/>
    </source>
</evidence>
<dbReference type="AlphaFoldDB" id="A0A5C6QU36"/>
<evidence type="ECO:0000313" key="2">
    <source>
        <dbReference type="EMBL" id="TWX72170.1"/>
    </source>
</evidence>
<dbReference type="Proteomes" id="UP000321822">
    <property type="component" value="Unassembled WGS sequence"/>
</dbReference>
<accession>A0A5C6QU36</accession>
<organism evidence="2 3">
    <name type="scientific">Colwellia demingiae</name>
    <dbReference type="NCBI Taxonomy" id="89401"/>
    <lineage>
        <taxon>Bacteria</taxon>
        <taxon>Pseudomonadati</taxon>
        <taxon>Pseudomonadota</taxon>
        <taxon>Gammaproteobacteria</taxon>
        <taxon>Alteromonadales</taxon>
        <taxon>Colwelliaceae</taxon>
        <taxon>Colwellia</taxon>
    </lineage>
</organism>
<dbReference type="PROSITE" id="PS51832">
    <property type="entry name" value="HD_GYP"/>
    <property type="match status" value="1"/>
</dbReference>
<comment type="caution">
    <text evidence="2">The sequence shown here is derived from an EMBL/GenBank/DDBJ whole genome shotgun (WGS) entry which is preliminary data.</text>
</comment>
<name>A0A5C6QU36_9GAMM</name>
<dbReference type="InterPro" id="IPR003607">
    <property type="entry name" value="HD/PDEase_dom"/>
</dbReference>
<dbReference type="PANTHER" id="PTHR43155">
    <property type="entry name" value="CYCLIC DI-GMP PHOSPHODIESTERASE PA4108-RELATED"/>
    <property type="match status" value="1"/>
</dbReference>
<dbReference type="InterPro" id="IPR021812">
    <property type="entry name" value="DUF3391"/>
</dbReference>
<feature type="domain" description="HD-GYP" evidence="1">
    <location>
        <begin position="128"/>
        <end position="326"/>
    </location>
</feature>
<dbReference type="OrthoDB" id="9764808at2"/>
<dbReference type="RefSeq" id="WP_146783215.1">
    <property type="nucleotide sequence ID" value="NZ_VOLT01000001.1"/>
</dbReference>
<dbReference type="SUPFAM" id="SSF109604">
    <property type="entry name" value="HD-domain/PDEase-like"/>
    <property type="match status" value="1"/>
</dbReference>
<dbReference type="GO" id="GO:0008081">
    <property type="term" value="F:phosphoric diester hydrolase activity"/>
    <property type="evidence" value="ECO:0007669"/>
    <property type="project" value="UniProtKB-ARBA"/>
</dbReference>
<gene>
    <name evidence="2" type="ORF">ESZ36_02820</name>
</gene>
<reference evidence="2 3" key="1">
    <citation type="submission" date="2019-07" db="EMBL/GenBank/DDBJ databases">
        <title>Genomes of sea-ice associated Colwellia species.</title>
        <authorList>
            <person name="Bowman J.P."/>
        </authorList>
    </citation>
    <scope>NUCLEOTIDE SEQUENCE [LARGE SCALE GENOMIC DNA]</scope>
    <source>
        <strain evidence="2 3">ACAM 459</strain>
    </source>
</reference>
<dbReference type="InterPro" id="IPR037522">
    <property type="entry name" value="HD_GYP_dom"/>
</dbReference>
<protein>
    <submittedName>
        <fullName evidence="2">HD-GYP domain-containing protein</fullName>
    </submittedName>
</protein>
<dbReference type="CDD" id="cd00077">
    <property type="entry name" value="HDc"/>
    <property type="match status" value="1"/>
</dbReference>
<dbReference type="Gene3D" id="1.10.3210.10">
    <property type="entry name" value="Hypothetical protein af1432"/>
    <property type="match status" value="1"/>
</dbReference>
<dbReference type="Pfam" id="PF11871">
    <property type="entry name" value="DUF3391"/>
    <property type="match status" value="1"/>
</dbReference>
<sequence length="396" mass="44710">MIIEQEISSLKVGHYVVEIKQQDGKHKLRSPSHIKSTAVLKKLIHKGVKTVLIDDEKTIVVELDNITEIINEPFIQLPANELTPEKLQSAKHVLTESKAILNRAFSDAKNGFDLELEPILQVTNKSVDAIFNNLDSLSCLVNIRKKSEYLLEHSISVSIYLTLFSSYLNIDKAIVYDMAIGAFLHDVGKIMVPDDILNKPGKLTDDEFFIMKTHANHSAEIIKGIEGINNLSYEVAAFHHEKLDGTGYPFRLKANKISKYCRMMNICDIFDALTSNRCYKDGFTHIKAFTILRNLAEGNNHLDSGLVEHFIKAIGLYPIGSLVQLNSNRIAIVERRNQSDSTRPGVRLFFDSEKHEYQDTEEIDLSNSDKFIVKAVKASDFSLDMDDVIEFLAKQA</sequence>
<evidence type="ECO:0000313" key="3">
    <source>
        <dbReference type="Proteomes" id="UP000321822"/>
    </source>
</evidence>